<dbReference type="InParanoid" id="A0A6P7FTW7"/>
<keyword evidence="8" id="KW-1185">Reference proteome</keyword>
<dbReference type="KEGG" id="dvv:114333957"/>
<dbReference type="GeneID" id="114333957"/>
<dbReference type="EnsemblMetazoa" id="XM_028283955.2">
    <property type="protein sequence ID" value="XP_028139756.1"/>
    <property type="gene ID" value="LOC114333957"/>
</dbReference>
<evidence type="ECO:0000313" key="9">
    <source>
        <dbReference type="RefSeq" id="XP_028139756.1"/>
    </source>
</evidence>
<evidence type="ECO:0000256" key="4">
    <source>
        <dbReference type="PROSITE-ProRule" id="PRU00042"/>
    </source>
</evidence>
<dbReference type="RefSeq" id="XP_028139756.1">
    <property type="nucleotide sequence ID" value="XM_028283955.1"/>
</dbReference>
<dbReference type="InterPro" id="IPR013087">
    <property type="entry name" value="Znf_C2H2_type"/>
</dbReference>
<feature type="domain" description="C2H2-type" evidence="5">
    <location>
        <begin position="388"/>
        <end position="417"/>
    </location>
</feature>
<evidence type="ECO:0000259" key="6">
    <source>
        <dbReference type="PROSITE" id="PS51081"/>
    </source>
</evidence>
<dbReference type="OrthoDB" id="6780401at2759"/>
<dbReference type="Gene3D" id="3.30.40.10">
    <property type="entry name" value="Zinc/RING finger domain, C3HC4 (zinc finger)"/>
    <property type="match status" value="1"/>
</dbReference>
<evidence type="ECO:0000256" key="1">
    <source>
        <dbReference type="ARBA" id="ARBA00022723"/>
    </source>
</evidence>
<dbReference type="SUPFAM" id="SSF49599">
    <property type="entry name" value="TRAF domain-like"/>
    <property type="match status" value="1"/>
</dbReference>
<dbReference type="AlphaFoldDB" id="A0A6P7FTW7"/>
<keyword evidence="2 4" id="KW-0863">Zinc-finger</keyword>
<dbReference type="UniPathway" id="UPA00143"/>
<evidence type="ECO:0000313" key="7">
    <source>
        <dbReference type="EnsemblMetazoa" id="XP_028139756.1"/>
    </source>
</evidence>
<name>A0A6P7FTW7_DIAVI</name>
<keyword evidence="1" id="KW-0479">Metal-binding</keyword>
<accession>A0A6P7FTW7</accession>
<dbReference type="PROSITE" id="PS51081">
    <property type="entry name" value="ZF_SIAH"/>
    <property type="match status" value="1"/>
</dbReference>
<reference evidence="7" key="2">
    <citation type="submission" date="2025-05" db="UniProtKB">
        <authorList>
            <consortium name="EnsemblMetazoa"/>
        </authorList>
    </citation>
    <scope>IDENTIFICATION</scope>
</reference>
<dbReference type="Proteomes" id="UP001652700">
    <property type="component" value="Unplaced"/>
</dbReference>
<proteinExistence type="predicted"/>
<organism evidence="9">
    <name type="scientific">Diabrotica virgifera virgifera</name>
    <name type="common">western corn rootworm</name>
    <dbReference type="NCBI Taxonomy" id="50390"/>
    <lineage>
        <taxon>Eukaryota</taxon>
        <taxon>Metazoa</taxon>
        <taxon>Ecdysozoa</taxon>
        <taxon>Arthropoda</taxon>
        <taxon>Hexapoda</taxon>
        <taxon>Insecta</taxon>
        <taxon>Pterygota</taxon>
        <taxon>Neoptera</taxon>
        <taxon>Endopterygota</taxon>
        <taxon>Coleoptera</taxon>
        <taxon>Polyphaga</taxon>
        <taxon>Cucujiformia</taxon>
        <taxon>Chrysomeloidea</taxon>
        <taxon>Chrysomelidae</taxon>
        <taxon>Galerucinae</taxon>
        <taxon>Diabroticina</taxon>
        <taxon>Diabroticites</taxon>
        <taxon>Diabrotica</taxon>
    </lineage>
</organism>
<dbReference type="PROSITE" id="PS50157">
    <property type="entry name" value="ZINC_FINGER_C2H2_2"/>
    <property type="match status" value="1"/>
</dbReference>
<dbReference type="SMART" id="SM00355">
    <property type="entry name" value="ZnF_C2H2"/>
    <property type="match status" value="2"/>
</dbReference>
<reference evidence="9" key="1">
    <citation type="submission" date="2025-04" db="UniProtKB">
        <authorList>
            <consortium name="RefSeq"/>
        </authorList>
    </citation>
    <scope>IDENTIFICATION</scope>
    <source>
        <tissue evidence="9">Whole insect</tissue>
    </source>
</reference>
<evidence type="ECO:0000313" key="8">
    <source>
        <dbReference type="Proteomes" id="UP001652700"/>
    </source>
</evidence>
<dbReference type="InterPro" id="IPR013010">
    <property type="entry name" value="Znf_SIAH"/>
</dbReference>
<evidence type="ECO:0000256" key="3">
    <source>
        <dbReference type="ARBA" id="ARBA00022833"/>
    </source>
</evidence>
<dbReference type="InterPro" id="IPR013083">
    <property type="entry name" value="Znf_RING/FYVE/PHD"/>
</dbReference>
<sequence>MMFIIPDKVLETLICTYCHKYLSVKPTTVYPNRDVECGRCAHSALNDKQKYGRAGAGVESLYGKIAEKCLFKCINRFDGCRELLRYSQVLDHEKVCLENIHMCPICYVEMRSFLMLQHFHSNHKDAILGGPSFVFNLNSEGPNTYIYQEEDNLFCLYISYSKSENTIKLELVYMGSDKVASNIYHQFTVTNENKEFDINCNIKPSCANEFSLVDASNMSHLITVKFKLIYQNVQLVAVPENIHLSSIKNSLGDSSSSSTNSSLEEPKPKQAVTRFIYKSPLYYTTEVVKFHKEYNPQCINCEESCTFSLSDSYAPEYYYCPIYNHFLCFCCFQWLTHKNEIRESNLHFKQTIPSTFLTRFCKWKCGVDLKFSEIVSHEIFCKKRTQYYKCPYKNCGIEISSALALTDHLKIHTSIKVYPSHFKLLKPPFACYVLLEDQLIGISLKTSGKYDRQFKLEQYTTESKRIAHALFFYDNKFTPLANLPISGSPEKCTVKIVLVENE</sequence>
<protein>
    <submittedName>
        <fullName evidence="9">Uncharacterized protein LOC114333957</fullName>
    </submittedName>
</protein>
<feature type="domain" description="SIAH-type" evidence="6">
    <location>
        <begin position="68"/>
        <end position="124"/>
    </location>
</feature>
<dbReference type="GO" id="GO:0016567">
    <property type="term" value="P:protein ubiquitination"/>
    <property type="evidence" value="ECO:0007669"/>
    <property type="project" value="UniProtKB-UniPathway"/>
</dbReference>
<evidence type="ECO:0000259" key="5">
    <source>
        <dbReference type="PROSITE" id="PS50157"/>
    </source>
</evidence>
<keyword evidence="3" id="KW-0862">Zinc</keyword>
<gene>
    <name evidence="9" type="primary">LOC114333957</name>
</gene>
<dbReference type="PROSITE" id="PS00028">
    <property type="entry name" value="ZINC_FINGER_C2H2_1"/>
    <property type="match status" value="1"/>
</dbReference>
<evidence type="ECO:0000256" key="2">
    <source>
        <dbReference type="ARBA" id="ARBA00022771"/>
    </source>
</evidence>
<dbReference type="GO" id="GO:0008270">
    <property type="term" value="F:zinc ion binding"/>
    <property type="evidence" value="ECO:0007669"/>
    <property type="project" value="UniProtKB-KW"/>
</dbReference>